<dbReference type="InterPro" id="IPR048527">
    <property type="entry name" value="Sde182_C"/>
</dbReference>
<reference evidence="4" key="1">
    <citation type="journal article" date="2017" name="Genome Biol.">
        <title>Comparative genomics reveals high biological diversity and specific adaptations in the industrially and medically important fungal genus Aspergillus.</title>
        <authorList>
            <person name="de Vries R.P."/>
            <person name="Riley R."/>
            <person name="Wiebenga A."/>
            <person name="Aguilar-Osorio G."/>
            <person name="Amillis S."/>
            <person name="Uchima C.A."/>
            <person name="Anderluh G."/>
            <person name="Asadollahi M."/>
            <person name="Askin M."/>
            <person name="Barry K."/>
            <person name="Battaglia E."/>
            <person name="Bayram O."/>
            <person name="Benocci T."/>
            <person name="Braus-Stromeyer S.A."/>
            <person name="Caldana C."/>
            <person name="Canovas D."/>
            <person name="Cerqueira G.C."/>
            <person name="Chen F."/>
            <person name="Chen W."/>
            <person name="Choi C."/>
            <person name="Clum A."/>
            <person name="Dos Santos R.A."/>
            <person name="Damasio A.R."/>
            <person name="Diallinas G."/>
            <person name="Emri T."/>
            <person name="Fekete E."/>
            <person name="Flipphi M."/>
            <person name="Freyberg S."/>
            <person name="Gallo A."/>
            <person name="Gournas C."/>
            <person name="Habgood R."/>
            <person name="Hainaut M."/>
            <person name="Harispe M.L."/>
            <person name="Henrissat B."/>
            <person name="Hilden K.S."/>
            <person name="Hope R."/>
            <person name="Hossain A."/>
            <person name="Karabika E."/>
            <person name="Karaffa L."/>
            <person name="Karanyi Z."/>
            <person name="Krasevec N."/>
            <person name="Kuo A."/>
            <person name="Kusch H."/>
            <person name="LaButti K."/>
            <person name="Lagendijk E.L."/>
            <person name="Lapidus A."/>
            <person name="Levasseur A."/>
            <person name="Lindquist E."/>
            <person name="Lipzen A."/>
            <person name="Logrieco A.F."/>
            <person name="MacCabe A."/>
            <person name="Maekelae M.R."/>
            <person name="Malavazi I."/>
            <person name="Melin P."/>
            <person name="Meyer V."/>
            <person name="Mielnichuk N."/>
            <person name="Miskei M."/>
            <person name="Molnar A.P."/>
            <person name="Mule G."/>
            <person name="Ngan C.Y."/>
            <person name="Orejas M."/>
            <person name="Orosz E."/>
            <person name="Ouedraogo J.P."/>
            <person name="Overkamp K.M."/>
            <person name="Park H.-S."/>
            <person name="Perrone G."/>
            <person name="Piumi F."/>
            <person name="Punt P.J."/>
            <person name="Ram A.F."/>
            <person name="Ramon A."/>
            <person name="Rauscher S."/>
            <person name="Record E."/>
            <person name="Riano-Pachon D.M."/>
            <person name="Robert V."/>
            <person name="Roehrig J."/>
            <person name="Ruller R."/>
            <person name="Salamov A."/>
            <person name="Salih N.S."/>
            <person name="Samson R.A."/>
            <person name="Sandor E."/>
            <person name="Sanguinetti M."/>
            <person name="Schuetze T."/>
            <person name="Sepcic K."/>
            <person name="Shelest E."/>
            <person name="Sherlock G."/>
            <person name="Sophianopoulou V."/>
            <person name="Squina F.M."/>
            <person name="Sun H."/>
            <person name="Susca A."/>
            <person name="Todd R.B."/>
            <person name="Tsang A."/>
            <person name="Unkles S.E."/>
            <person name="van de Wiele N."/>
            <person name="van Rossen-Uffink D."/>
            <person name="Oliveira J.V."/>
            <person name="Vesth T.C."/>
            <person name="Visser J."/>
            <person name="Yu J.-H."/>
            <person name="Zhou M."/>
            <person name="Andersen M.R."/>
            <person name="Archer D.B."/>
            <person name="Baker S.E."/>
            <person name="Benoit I."/>
            <person name="Brakhage A.A."/>
            <person name="Braus G.H."/>
            <person name="Fischer R."/>
            <person name="Frisvad J.C."/>
            <person name="Goldman G.H."/>
            <person name="Houbraken J."/>
            <person name="Oakley B."/>
            <person name="Pocsi I."/>
            <person name="Scazzocchio C."/>
            <person name="Seiboth B."/>
            <person name="vanKuyk P.A."/>
            <person name="Wortman J."/>
            <person name="Dyer P.S."/>
            <person name="Grigoriev I.V."/>
        </authorList>
    </citation>
    <scope>NUCLEOTIDE SEQUENCE [LARGE SCALE GENOMIC DNA]</scope>
    <source>
        <strain evidence="4">ITEM 5010</strain>
    </source>
</reference>
<feature type="domain" description="Cellulose-binding Sde182 nucleoside hydrolase-like" evidence="1">
    <location>
        <begin position="14"/>
        <end position="283"/>
    </location>
</feature>
<evidence type="ECO:0000313" key="4">
    <source>
        <dbReference type="Proteomes" id="UP000188318"/>
    </source>
</evidence>
<proteinExistence type="predicted"/>
<dbReference type="Gene3D" id="2.60.40.10">
    <property type="entry name" value="Immunoglobulins"/>
    <property type="match status" value="1"/>
</dbReference>
<gene>
    <name evidence="3" type="ORF">ASPCADRAFT_171458</name>
</gene>
<evidence type="ECO:0000313" key="3">
    <source>
        <dbReference type="EMBL" id="OOF95022.1"/>
    </source>
</evidence>
<dbReference type="Proteomes" id="UP000188318">
    <property type="component" value="Unassembled WGS sequence"/>
</dbReference>
<dbReference type="STRING" id="602072.A0A1R3RKL3"/>
<evidence type="ECO:0008006" key="5">
    <source>
        <dbReference type="Google" id="ProtNLM"/>
    </source>
</evidence>
<evidence type="ECO:0000259" key="2">
    <source>
        <dbReference type="Pfam" id="PF21027"/>
    </source>
</evidence>
<dbReference type="GO" id="GO:0016799">
    <property type="term" value="F:hydrolase activity, hydrolyzing N-glycosyl compounds"/>
    <property type="evidence" value="ECO:0007669"/>
    <property type="project" value="InterPro"/>
</dbReference>
<keyword evidence="4" id="KW-1185">Reference proteome</keyword>
<name>A0A1R3RKL3_ASPC5</name>
<accession>A0A1R3RKL3</accession>
<dbReference type="Pfam" id="PF21027">
    <property type="entry name" value="Sde0182_C"/>
    <property type="match status" value="1"/>
</dbReference>
<dbReference type="OrthoDB" id="3592035at2759"/>
<feature type="domain" description="Cellulose-binding Sde182 C-terminal" evidence="2">
    <location>
        <begin position="373"/>
        <end position="474"/>
    </location>
</feature>
<dbReference type="Gene3D" id="3.90.245.10">
    <property type="entry name" value="Ribonucleoside hydrolase-like"/>
    <property type="match status" value="1"/>
</dbReference>
<evidence type="ECO:0000259" key="1">
    <source>
        <dbReference type="Pfam" id="PF07632"/>
    </source>
</evidence>
<dbReference type="Pfam" id="PF07632">
    <property type="entry name" value="Sde182_NH-like"/>
    <property type="match status" value="1"/>
</dbReference>
<dbReference type="InterPro" id="IPR011483">
    <property type="entry name" value="Sde182_NH-like"/>
</dbReference>
<protein>
    <recommendedName>
        <fullName evidence="5">Cellulose-binding protein</fullName>
    </recommendedName>
</protein>
<dbReference type="InterPro" id="IPR013783">
    <property type="entry name" value="Ig-like_fold"/>
</dbReference>
<dbReference type="EMBL" id="KV907501">
    <property type="protein sequence ID" value="OOF95022.1"/>
    <property type="molecule type" value="Genomic_DNA"/>
</dbReference>
<dbReference type="AlphaFoldDB" id="A0A1R3RKL3"/>
<organism evidence="3 4">
    <name type="scientific">Aspergillus carbonarius (strain ITEM 5010)</name>
    <dbReference type="NCBI Taxonomy" id="602072"/>
    <lineage>
        <taxon>Eukaryota</taxon>
        <taxon>Fungi</taxon>
        <taxon>Dikarya</taxon>
        <taxon>Ascomycota</taxon>
        <taxon>Pezizomycotina</taxon>
        <taxon>Eurotiomycetes</taxon>
        <taxon>Eurotiomycetidae</taxon>
        <taxon>Eurotiales</taxon>
        <taxon>Aspergillaceae</taxon>
        <taxon>Aspergillus</taxon>
        <taxon>Aspergillus subgen. Circumdati</taxon>
    </lineage>
</organism>
<sequence length="501" mass="55663">MASHQLQTYPSKPRVFITSDISNEPDDAESLVRYLLYSNQFQTEGLVACTSTWMKNKVCPQDMHKILDGYEKVVENLNAHVHPNDPYPAAQSLRLLIKKGAESYGMAAVGDDIPLSEGGELLLERILSPTPGPLWVLGWGGMNVLASVLLKIHNTYSASDAAQLRSKLRVYTISDQDDTGVWIRHNYPDIFYICSVHGWNHYGMAAWTGISGDRWYGFDKGGPDPTKISKEWIKEHIQIGPLGSTYPDYMFIPEGDTPTFLYLIQNGLGVPERPKFGSWGGRYLSTDISGKGVTNGHFSDAVDEVTGKDGRQYKSNQATIWRWRDAFQNDFAARMQWTLSPELGKGNHHPVVDINGNTGLEPVHIELEAGSSFQLDASASYDPDPNDSLTFKWYQYRDPSATQWSVQYEVGLLDIKSVNEAGSVVVVTLPPPEKCCVELISRKAMRQGQLLHLILEVKDNGSPALITYRRVIIQATNEKLLGGGGGTDAIGDTMRDLIHQS</sequence>
<dbReference type="InterPro" id="IPR036452">
    <property type="entry name" value="Ribo_hydro-like"/>
</dbReference>
<dbReference type="VEuPathDB" id="FungiDB:ASPCADRAFT_171458"/>
<dbReference type="OMA" id="WIRNNFP"/>